<reference evidence="2 3" key="1">
    <citation type="journal article" date="2015" name="Genome Announc.">
        <title>Expanding the biotechnology potential of lactobacilli through comparative genomics of 213 strains and associated genera.</title>
        <authorList>
            <person name="Sun Z."/>
            <person name="Harris H.M."/>
            <person name="McCann A."/>
            <person name="Guo C."/>
            <person name="Argimon S."/>
            <person name="Zhang W."/>
            <person name="Yang X."/>
            <person name="Jeffery I.B."/>
            <person name="Cooney J.C."/>
            <person name="Kagawa T.F."/>
            <person name="Liu W."/>
            <person name="Song Y."/>
            <person name="Salvetti E."/>
            <person name="Wrobel A."/>
            <person name="Rasinkangas P."/>
            <person name="Parkhill J."/>
            <person name="Rea M.C."/>
            <person name="O'Sullivan O."/>
            <person name="Ritari J."/>
            <person name="Douillard F.P."/>
            <person name="Paul Ross R."/>
            <person name="Yang R."/>
            <person name="Briner A.E."/>
            <person name="Felis G.E."/>
            <person name="de Vos W.M."/>
            <person name="Barrangou R."/>
            <person name="Klaenhammer T.R."/>
            <person name="Caufield P.W."/>
            <person name="Cui Y."/>
            <person name="Zhang H."/>
            <person name="O'Toole P.W."/>
        </authorList>
    </citation>
    <scope>NUCLEOTIDE SEQUENCE [LARGE SCALE GENOMIC DNA]</scope>
    <source>
        <strain evidence="2 3">DSM 13343</strain>
    </source>
</reference>
<proteinExistence type="predicted"/>
<gene>
    <name evidence="2" type="ORF">FD01_GL000701</name>
</gene>
<evidence type="ECO:0000313" key="2">
    <source>
        <dbReference type="EMBL" id="KRL45499.1"/>
    </source>
</evidence>
<comment type="caution">
    <text evidence="2">The sequence shown here is derived from an EMBL/GenBank/DDBJ whole genome shotgun (WGS) entry which is preliminary data.</text>
</comment>
<dbReference type="RefSeq" id="WP_054717622.1">
    <property type="nucleotide sequence ID" value="NZ_AZEU01000126.1"/>
</dbReference>
<dbReference type="AlphaFoldDB" id="A0A0R1QVV9"/>
<evidence type="ECO:0000313" key="3">
    <source>
        <dbReference type="Proteomes" id="UP000051790"/>
    </source>
</evidence>
<feature type="transmembrane region" description="Helical" evidence="1">
    <location>
        <begin position="133"/>
        <end position="151"/>
    </location>
</feature>
<keyword evidence="1" id="KW-0812">Transmembrane</keyword>
<dbReference type="PATRIC" id="fig|1423769.4.peg.747"/>
<accession>A0A0R1QVV9</accession>
<keyword evidence="1" id="KW-0472">Membrane</keyword>
<feature type="transmembrane region" description="Helical" evidence="1">
    <location>
        <begin position="157"/>
        <end position="179"/>
    </location>
</feature>
<evidence type="ECO:0000256" key="1">
    <source>
        <dbReference type="SAM" id="Phobius"/>
    </source>
</evidence>
<dbReference type="Proteomes" id="UP000051790">
    <property type="component" value="Unassembled WGS sequence"/>
</dbReference>
<keyword evidence="3" id="KW-1185">Reference proteome</keyword>
<dbReference type="OrthoDB" id="2292981at2"/>
<sequence>MKAIKTVTALSAGALNDRVSDALYELESAGMDVLGLVSAGNLVHTVVITYDDNQSWDARVAAYNRRHNKIYKAAQLVCGFFLLVAAIWIASNQMEKLPVGQPYQVIATIALLAAGVAFVDLISVMLKLSVANLALYLIASYVGGGLLQRIMPGLNGWLSLIIAVATATTLVFGIQEGIADVQNAWRRIRLNKTQRR</sequence>
<keyword evidence="1" id="KW-1133">Transmembrane helix</keyword>
<dbReference type="EMBL" id="AZEU01000126">
    <property type="protein sequence ID" value="KRL45499.1"/>
    <property type="molecule type" value="Genomic_DNA"/>
</dbReference>
<name>A0A0R1QVV9_9LACO</name>
<protein>
    <submittedName>
        <fullName evidence="2">Uncharacterized protein</fullName>
    </submittedName>
</protein>
<organism evidence="2 3">
    <name type="scientific">Lacticaseibacillus manihotivorans DSM 13343 = JCM 12514</name>
    <dbReference type="NCBI Taxonomy" id="1423769"/>
    <lineage>
        <taxon>Bacteria</taxon>
        <taxon>Bacillati</taxon>
        <taxon>Bacillota</taxon>
        <taxon>Bacilli</taxon>
        <taxon>Lactobacillales</taxon>
        <taxon>Lactobacillaceae</taxon>
        <taxon>Lacticaseibacillus</taxon>
    </lineage>
</organism>
<feature type="transmembrane region" description="Helical" evidence="1">
    <location>
        <begin position="103"/>
        <end position="126"/>
    </location>
</feature>
<feature type="transmembrane region" description="Helical" evidence="1">
    <location>
        <begin position="73"/>
        <end position="91"/>
    </location>
</feature>